<dbReference type="EMBL" id="CAJPWZ010002186">
    <property type="protein sequence ID" value="CAG2232498.1"/>
    <property type="molecule type" value="Genomic_DNA"/>
</dbReference>
<dbReference type="InterPro" id="IPR001584">
    <property type="entry name" value="Integrase_cat-core"/>
</dbReference>
<dbReference type="GO" id="GO:0004519">
    <property type="term" value="F:endonuclease activity"/>
    <property type="evidence" value="ECO:0007669"/>
    <property type="project" value="UniProtKB-KW"/>
</dbReference>
<dbReference type="AlphaFoldDB" id="A0A8S3TUR8"/>
<dbReference type="GO" id="GO:0016779">
    <property type="term" value="F:nucleotidyltransferase activity"/>
    <property type="evidence" value="ECO:0007669"/>
    <property type="project" value="UniProtKB-KW"/>
</dbReference>
<dbReference type="Gene3D" id="3.10.10.10">
    <property type="entry name" value="HIV Type 1 Reverse Transcriptase, subunit A, domain 1"/>
    <property type="match status" value="1"/>
</dbReference>
<dbReference type="InterPro" id="IPR036397">
    <property type="entry name" value="RNaseH_sf"/>
</dbReference>
<evidence type="ECO:0000256" key="3">
    <source>
        <dbReference type="ARBA" id="ARBA00022722"/>
    </source>
</evidence>
<keyword evidence="2" id="KW-0548">Nucleotidyltransferase</keyword>
<organism evidence="6 7">
    <name type="scientific">Mytilus edulis</name>
    <name type="common">Blue mussel</name>
    <dbReference type="NCBI Taxonomy" id="6550"/>
    <lineage>
        <taxon>Eukaryota</taxon>
        <taxon>Metazoa</taxon>
        <taxon>Spiralia</taxon>
        <taxon>Lophotrochozoa</taxon>
        <taxon>Mollusca</taxon>
        <taxon>Bivalvia</taxon>
        <taxon>Autobranchia</taxon>
        <taxon>Pteriomorphia</taxon>
        <taxon>Mytilida</taxon>
        <taxon>Mytiloidea</taxon>
        <taxon>Mytilidae</taxon>
        <taxon>Mytilinae</taxon>
        <taxon>Mytilus</taxon>
    </lineage>
</organism>
<dbReference type="OrthoDB" id="6151492at2759"/>
<dbReference type="SUPFAM" id="SSF56672">
    <property type="entry name" value="DNA/RNA polymerases"/>
    <property type="match status" value="1"/>
</dbReference>
<keyword evidence="7" id="KW-1185">Reference proteome</keyword>
<dbReference type="Gene3D" id="3.30.420.10">
    <property type="entry name" value="Ribonuclease H-like superfamily/Ribonuclease H"/>
    <property type="match status" value="1"/>
</dbReference>
<keyword evidence="4" id="KW-0255">Endonuclease</keyword>
<name>A0A8S3TUR8_MYTED</name>
<dbReference type="CDD" id="cd01647">
    <property type="entry name" value="RT_LTR"/>
    <property type="match status" value="1"/>
</dbReference>
<dbReference type="SUPFAM" id="SSF53098">
    <property type="entry name" value="Ribonuclease H-like"/>
    <property type="match status" value="1"/>
</dbReference>
<evidence type="ECO:0000313" key="6">
    <source>
        <dbReference type="EMBL" id="CAG2232498.1"/>
    </source>
</evidence>
<evidence type="ECO:0000256" key="1">
    <source>
        <dbReference type="ARBA" id="ARBA00022679"/>
    </source>
</evidence>
<evidence type="ECO:0000259" key="5">
    <source>
        <dbReference type="PROSITE" id="PS50994"/>
    </source>
</evidence>
<dbReference type="Pfam" id="PF17921">
    <property type="entry name" value="Integrase_H2C2"/>
    <property type="match status" value="1"/>
</dbReference>
<accession>A0A8S3TUR8</accession>
<dbReference type="Gene3D" id="2.40.70.10">
    <property type="entry name" value="Acid Proteases"/>
    <property type="match status" value="1"/>
</dbReference>
<keyword evidence="1" id="KW-0808">Transferase</keyword>
<evidence type="ECO:0000256" key="2">
    <source>
        <dbReference type="ARBA" id="ARBA00022695"/>
    </source>
</evidence>
<dbReference type="CDD" id="cd00303">
    <property type="entry name" value="retropepsin_like"/>
    <property type="match status" value="1"/>
</dbReference>
<dbReference type="InterPro" id="IPR050951">
    <property type="entry name" value="Retrovirus_Pol_polyprotein"/>
</dbReference>
<dbReference type="InterPro" id="IPR043502">
    <property type="entry name" value="DNA/RNA_pol_sf"/>
</dbReference>
<dbReference type="SUPFAM" id="SSF50630">
    <property type="entry name" value="Acid proteases"/>
    <property type="match status" value="1"/>
</dbReference>
<protein>
    <recommendedName>
        <fullName evidence="5">Integrase catalytic domain-containing protein</fullName>
    </recommendedName>
</protein>
<keyword evidence="3" id="KW-0540">Nuclease</keyword>
<dbReference type="Gene3D" id="1.10.340.70">
    <property type="match status" value="1"/>
</dbReference>
<dbReference type="Pfam" id="PF00665">
    <property type="entry name" value="rve"/>
    <property type="match status" value="1"/>
</dbReference>
<evidence type="ECO:0000256" key="4">
    <source>
        <dbReference type="ARBA" id="ARBA00022759"/>
    </source>
</evidence>
<reference evidence="6" key="1">
    <citation type="submission" date="2021-03" db="EMBL/GenBank/DDBJ databases">
        <authorList>
            <person name="Bekaert M."/>
        </authorList>
    </citation>
    <scope>NUCLEOTIDE SEQUENCE</scope>
</reference>
<dbReference type="Proteomes" id="UP000683360">
    <property type="component" value="Unassembled WGS sequence"/>
</dbReference>
<feature type="domain" description="Integrase catalytic" evidence="5">
    <location>
        <begin position="576"/>
        <end position="754"/>
    </location>
</feature>
<dbReference type="InterPro" id="IPR041588">
    <property type="entry name" value="Integrase_H2C2"/>
</dbReference>
<dbReference type="FunFam" id="1.10.340.70:FF:000001">
    <property type="entry name" value="Retrovirus-related Pol polyprotein from transposon gypsy-like Protein"/>
    <property type="match status" value="1"/>
</dbReference>
<dbReference type="PANTHER" id="PTHR37984">
    <property type="entry name" value="PROTEIN CBG26694"/>
    <property type="match status" value="1"/>
</dbReference>
<dbReference type="GO" id="GO:0015074">
    <property type="term" value="P:DNA integration"/>
    <property type="evidence" value="ECO:0007669"/>
    <property type="project" value="InterPro"/>
</dbReference>
<dbReference type="InterPro" id="IPR021109">
    <property type="entry name" value="Peptidase_aspartic_dom_sf"/>
</dbReference>
<dbReference type="Pfam" id="PF00078">
    <property type="entry name" value="RVT_1"/>
    <property type="match status" value="1"/>
</dbReference>
<gene>
    <name evidence="6" type="ORF">MEDL_45211</name>
</gene>
<dbReference type="GO" id="GO:0003676">
    <property type="term" value="F:nucleic acid binding"/>
    <property type="evidence" value="ECO:0007669"/>
    <property type="project" value="InterPro"/>
</dbReference>
<dbReference type="InterPro" id="IPR012337">
    <property type="entry name" value="RNaseH-like_sf"/>
</dbReference>
<evidence type="ECO:0000313" key="7">
    <source>
        <dbReference type="Proteomes" id="UP000683360"/>
    </source>
</evidence>
<dbReference type="PROSITE" id="PS50994">
    <property type="entry name" value="INTEGRASE"/>
    <property type="match status" value="1"/>
</dbReference>
<sequence>MKSPPKLIKSKVSLQAVNGESLLVEGSANFTFDIGGSKINHVFHVVSDMNRNIILGRDFLQQQGVRVYFDLNCIRIGKVYVPLENDIHVASIVRVAKRTLLKPQSVNICIGKIKKHSCFLNSELLQVSAVDSGYINSEAGLLVSNSVTKIHKVNKIPVLMLNNTNKTICLNRGCVVGKVSDINTNDVSCVTKDGQTIESIDISNQKIDVPQDYLEVVRSLVNANEDIFADSDKDLGGTDTVKMFIDTGNHHPIKLKPYRTPIHKRPIVDKAIDEMLDANIIRRSRSPWSFPIVVVDKKDGSKRFCIDFRLLNRITKVISYPLPLIDDILAQLDKARYFTSLDLKSGYWQINMKENSPMKNKKLQMWSLGISGYNCKIEYIAGETNYCADLLSRTPQSDEDKGISNETVDPDINDNTYEINTINSNKLNTRNFATCTVEQPDLPSKETFQNEDLDMKLEQAKDLNIVKVKKEIETGTASSSTQSQFMIIEDVVYFLSQPDIDPLIRLYVPEHLREDIVVQYHDNNGHLGIDKTYDSIKLRYYWPGLYKKIYAYVTMCVTCQTRNLRKVNPPVQEVDIPPYPFAKIALDLSGPYPETLSGNKYIIGFIDLYSGFPEAFAVKDKKAETIAHLLIEEIIPRHSVPLQILSDNGSENVNKIMKETCETLNINHITTSFYHPQSNGRIERFHRTLHDVLSKLMKDDTSTWDLFLNQALAAIRFNISESSKFSPFYLLYTRDAVLPVDNIMKPHRKYMGEDLHQIMLNQQHKAFDQLTGVVRKAHAEHLRIAKIDEWDIPKNKGKQLRKAAYVASPDVSSSDMEVDTDSDSDFNKPLATLAKKYRKERTNSSDEESIPLMELSKLLKEKEREENYDSDSEESMSVNEIIETNLKTKKVRRTLPSNICKDKNVKVKELLASISNML</sequence>
<dbReference type="InterPro" id="IPR000477">
    <property type="entry name" value="RT_dom"/>
</dbReference>
<dbReference type="PANTHER" id="PTHR37984:SF5">
    <property type="entry name" value="PROTEIN NYNRIN-LIKE"/>
    <property type="match status" value="1"/>
</dbReference>
<proteinExistence type="predicted"/>
<keyword evidence="4" id="KW-0378">Hydrolase</keyword>
<comment type="caution">
    <text evidence="6">The sequence shown here is derived from an EMBL/GenBank/DDBJ whole genome shotgun (WGS) entry which is preliminary data.</text>
</comment>